<keyword evidence="2" id="KW-1185">Reference proteome</keyword>
<sequence length="168" mass="18453">MVLRAPGRSIQLNKKQMQCTASPARGSLQHTKLCHSELAANDILRRIVTSQADCEWSPYIGGVNSAGVKGRRRKVADGTHRIVHSLRSDRRGHGVALKVARVPVAFPKFEYLRMGAILGKVVSPVTIASSDRAQSCLPITSMHVNNTFATLLRTKNGVEENLEDIEEK</sequence>
<dbReference type="EMBL" id="BGZK01001500">
    <property type="protein sequence ID" value="GBP81216.1"/>
    <property type="molecule type" value="Genomic_DNA"/>
</dbReference>
<dbReference type="AlphaFoldDB" id="A0A4C1YY38"/>
<comment type="caution">
    <text evidence="1">The sequence shown here is derived from an EMBL/GenBank/DDBJ whole genome shotgun (WGS) entry which is preliminary data.</text>
</comment>
<accession>A0A4C1YY38</accession>
<dbReference type="Proteomes" id="UP000299102">
    <property type="component" value="Unassembled WGS sequence"/>
</dbReference>
<name>A0A4C1YY38_EUMVA</name>
<reference evidence="1 2" key="1">
    <citation type="journal article" date="2019" name="Commun. Biol.">
        <title>The bagworm genome reveals a unique fibroin gene that provides high tensile strength.</title>
        <authorList>
            <person name="Kono N."/>
            <person name="Nakamura H."/>
            <person name="Ohtoshi R."/>
            <person name="Tomita M."/>
            <person name="Numata K."/>
            <person name="Arakawa K."/>
        </authorList>
    </citation>
    <scope>NUCLEOTIDE SEQUENCE [LARGE SCALE GENOMIC DNA]</scope>
</reference>
<proteinExistence type="predicted"/>
<organism evidence="1 2">
    <name type="scientific">Eumeta variegata</name>
    <name type="common">Bagworm moth</name>
    <name type="synonym">Eumeta japonica</name>
    <dbReference type="NCBI Taxonomy" id="151549"/>
    <lineage>
        <taxon>Eukaryota</taxon>
        <taxon>Metazoa</taxon>
        <taxon>Ecdysozoa</taxon>
        <taxon>Arthropoda</taxon>
        <taxon>Hexapoda</taxon>
        <taxon>Insecta</taxon>
        <taxon>Pterygota</taxon>
        <taxon>Neoptera</taxon>
        <taxon>Endopterygota</taxon>
        <taxon>Lepidoptera</taxon>
        <taxon>Glossata</taxon>
        <taxon>Ditrysia</taxon>
        <taxon>Tineoidea</taxon>
        <taxon>Psychidae</taxon>
        <taxon>Oiketicinae</taxon>
        <taxon>Eumeta</taxon>
    </lineage>
</organism>
<evidence type="ECO:0000313" key="1">
    <source>
        <dbReference type="EMBL" id="GBP81216.1"/>
    </source>
</evidence>
<gene>
    <name evidence="1" type="ORF">EVAR_58054_1</name>
</gene>
<protein>
    <submittedName>
        <fullName evidence="1">Uncharacterized protein</fullName>
    </submittedName>
</protein>
<evidence type="ECO:0000313" key="2">
    <source>
        <dbReference type="Proteomes" id="UP000299102"/>
    </source>
</evidence>